<dbReference type="AlphaFoldDB" id="A5MZ08"/>
<reference evidence="1 2" key="1">
    <citation type="journal article" date="2008" name="Proc. Natl. Acad. Sci. U.S.A.">
        <title>The genome of Clostridium kluyveri, a strict anaerobe with unique metabolic features.</title>
        <authorList>
            <person name="Seedorf H."/>
            <person name="Fricke W.F."/>
            <person name="Veith B."/>
            <person name="Brueggemann H."/>
            <person name="Liesegang H."/>
            <person name="Strittmatter A."/>
            <person name="Miethke M."/>
            <person name="Buckel W."/>
            <person name="Hinderberger J."/>
            <person name="Li F."/>
            <person name="Hagemeier C."/>
            <person name="Thauer R.K."/>
            <person name="Gottschalk G."/>
        </authorList>
    </citation>
    <scope>NUCLEOTIDE SEQUENCE [LARGE SCALE GENOMIC DNA]</scope>
    <source>
        <strain evidence="2">ATCC 8527 / DSM 555 / NCIMB 10680</strain>
    </source>
</reference>
<dbReference type="EMBL" id="CP000673">
    <property type="protein sequence ID" value="EDK34104.1"/>
    <property type="molecule type" value="Genomic_DNA"/>
</dbReference>
<proteinExistence type="predicted"/>
<dbReference type="STRING" id="431943.CKL_2092"/>
<evidence type="ECO:0000313" key="2">
    <source>
        <dbReference type="Proteomes" id="UP000002411"/>
    </source>
</evidence>
<protein>
    <submittedName>
        <fullName evidence="1">Uncharacterized protein</fullName>
    </submittedName>
</protein>
<gene>
    <name evidence="1" type="ordered locus">CKL_2092</name>
</gene>
<dbReference type="HOGENOM" id="CLU_3402874_0_0_9"/>
<dbReference type="Proteomes" id="UP000002411">
    <property type="component" value="Chromosome"/>
</dbReference>
<dbReference type="KEGG" id="ckl:CKL_2092"/>
<evidence type="ECO:0000313" key="1">
    <source>
        <dbReference type="EMBL" id="EDK34104.1"/>
    </source>
</evidence>
<sequence length="30" mass="3447">MVKWTSTSPNLANTLAQLTIMFQDRIESHI</sequence>
<organism evidence="1 2">
    <name type="scientific">Clostridium kluyveri (strain ATCC 8527 / DSM 555 / NBRC 12016 / NCIMB 10680 / K1)</name>
    <dbReference type="NCBI Taxonomy" id="431943"/>
    <lineage>
        <taxon>Bacteria</taxon>
        <taxon>Bacillati</taxon>
        <taxon>Bacillota</taxon>
        <taxon>Clostridia</taxon>
        <taxon>Eubacteriales</taxon>
        <taxon>Clostridiaceae</taxon>
        <taxon>Clostridium</taxon>
    </lineage>
</organism>
<accession>A5MZ08</accession>
<name>A5MZ08_CLOK5</name>
<keyword evidence="2" id="KW-1185">Reference proteome</keyword>